<evidence type="ECO:0000256" key="3">
    <source>
        <dbReference type="ARBA" id="ARBA00023163"/>
    </source>
</evidence>
<dbReference type="Proteomes" id="UP001596058">
    <property type="component" value="Unassembled WGS sequence"/>
</dbReference>
<dbReference type="InterPro" id="IPR011991">
    <property type="entry name" value="ArsR-like_HTH"/>
</dbReference>
<dbReference type="Gene3D" id="1.10.287.160">
    <property type="entry name" value="HR1 repeat"/>
    <property type="match status" value="1"/>
</dbReference>
<keyword evidence="6" id="KW-1185">Reference proteome</keyword>
<comment type="caution">
    <text evidence="5">The sequence shown here is derived from an EMBL/GenBank/DDBJ whole genome shotgun (WGS) entry which is preliminary data.</text>
</comment>
<accession>A0ABW1DEI4</accession>
<dbReference type="InterPro" id="IPR036390">
    <property type="entry name" value="WH_DNA-bd_sf"/>
</dbReference>
<keyword evidence="3" id="KW-0804">Transcription</keyword>
<dbReference type="CDD" id="cd00090">
    <property type="entry name" value="HTH_ARSR"/>
    <property type="match status" value="1"/>
</dbReference>
<feature type="domain" description="HTH marR-type" evidence="4">
    <location>
        <begin position="34"/>
        <end position="76"/>
    </location>
</feature>
<proteinExistence type="predicted"/>
<keyword evidence="1" id="KW-0805">Transcription regulation</keyword>
<protein>
    <submittedName>
        <fullName evidence="5">GbsR/MarR family transcriptional regulator</fullName>
    </submittedName>
</protein>
<evidence type="ECO:0000313" key="6">
    <source>
        <dbReference type="Proteomes" id="UP001596058"/>
    </source>
</evidence>
<dbReference type="RefSeq" id="WP_379524839.1">
    <property type="nucleotide sequence ID" value="NZ_JBHSPA010000126.1"/>
</dbReference>
<dbReference type="InterPro" id="IPR036388">
    <property type="entry name" value="WH-like_DNA-bd_sf"/>
</dbReference>
<dbReference type="PANTHER" id="PTHR38465:SF2">
    <property type="entry name" value="HTH-TYPE TRANSCRIPTIONAL REGULATOR MMPR5"/>
    <property type="match status" value="1"/>
</dbReference>
<evidence type="ECO:0000313" key="5">
    <source>
        <dbReference type="EMBL" id="MFC5835420.1"/>
    </source>
</evidence>
<evidence type="ECO:0000256" key="2">
    <source>
        <dbReference type="ARBA" id="ARBA00023125"/>
    </source>
</evidence>
<dbReference type="PANTHER" id="PTHR38465">
    <property type="entry name" value="HTH-TYPE TRANSCRIPTIONAL REGULATOR MJ1563-RELATED"/>
    <property type="match status" value="1"/>
</dbReference>
<dbReference type="Gene3D" id="1.10.10.10">
    <property type="entry name" value="Winged helix-like DNA-binding domain superfamily/Winged helix DNA-binding domain"/>
    <property type="match status" value="1"/>
</dbReference>
<organism evidence="5 6">
    <name type="scientific">Nonomuraea insulae</name>
    <dbReference type="NCBI Taxonomy" id="1616787"/>
    <lineage>
        <taxon>Bacteria</taxon>
        <taxon>Bacillati</taxon>
        <taxon>Actinomycetota</taxon>
        <taxon>Actinomycetes</taxon>
        <taxon>Streptosporangiales</taxon>
        <taxon>Streptosporangiaceae</taxon>
        <taxon>Nonomuraea</taxon>
    </lineage>
</organism>
<dbReference type="InterPro" id="IPR000835">
    <property type="entry name" value="HTH_MarR-typ"/>
</dbReference>
<name>A0ABW1DEI4_9ACTN</name>
<dbReference type="Pfam" id="PF01047">
    <property type="entry name" value="MarR"/>
    <property type="match status" value="1"/>
</dbReference>
<sequence length="156" mass="17659">MPTDDESDYLERFGLFFEMAGGNRTAGRMFGWLLISEPPDQSITELAEVLQVSKASVSTVIRQLQQAGFVERVPAPGTRQHRYQVKADGWLQIAQSRIGFLSAGRDLSQLGLKIIGDDPARGERLGEFADFLAFMEKEYGDELVRRWQRYREEGNA</sequence>
<dbReference type="EMBL" id="JBHSPA010000126">
    <property type="protein sequence ID" value="MFC5835420.1"/>
    <property type="molecule type" value="Genomic_DNA"/>
</dbReference>
<gene>
    <name evidence="5" type="ORF">ACFPZ3_67365</name>
</gene>
<reference evidence="6" key="1">
    <citation type="journal article" date="2019" name="Int. J. Syst. Evol. Microbiol.">
        <title>The Global Catalogue of Microorganisms (GCM) 10K type strain sequencing project: providing services to taxonomists for standard genome sequencing and annotation.</title>
        <authorList>
            <consortium name="The Broad Institute Genomics Platform"/>
            <consortium name="The Broad Institute Genome Sequencing Center for Infectious Disease"/>
            <person name="Wu L."/>
            <person name="Ma J."/>
        </authorList>
    </citation>
    <scope>NUCLEOTIDE SEQUENCE [LARGE SCALE GENOMIC DNA]</scope>
    <source>
        <strain evidence="6">CCUG 53903</strain>
    </source>
</reference>
<evidence type="ECO:0000259" key="4">
    <source>
        <dbReference type="Pfam" id="PF01047"/>
    </source>
</evidence>
<keyword evidence="2" id="KW-0238">DNA-binding</keyword>
<evidence type="ECO:0000256" key="1">
    <source>
        <dbReference type="ARBA" id="ARBA00023015"/>
    </source>
</evidence>
<dbReference type="InterPro" id="IPR052362">
    <property type="entry name" value="HTH-GbsR_regulator"/>
</dbReference>
<dbReference type="SUPFAM" id="SSF46785">
    <property type="entry name" value="Winged helix' DNA-binding domain"/>
    <property type="match status" value="1"/>
</dbReference>